<feature type="transmembrane region" description="Helical" evidence="8">
    <location>
        <begin position="111"/>
        <end position="132"/>
    </location>
</feature>
<evidence type="ECO:0000256" key="3">
    <source>
        <dbReference type="ARBA" id="ARBA00022448"/>
    </source>
</evidence>
<accession>A0A7D8ALJ2</accession>
<evidence type="ECO:0000256" key="2">
    <source>
        <dbReference type="ARBA" id="ARBA00007935"/>
    </source>
</evidence>
<evidence type="ECO:0000256" key="5">
    <source>
        <dbReference type="ARBA" id="ARBA00022692"/>
    </source>
</evidence>
<keyword evidence="5 8" id="KW-0812">Transmembrane</keyword>
<dbReference type="PANTHER" id="PTHR30472:SF24">
    <property type="entry name" value="FERRIC ENTEROBACTIN TRANSPORT SYSTEM PERMEASE PROTEIN FEPG"/>
    <property type="match status" value="1"/>
</dbReference>
<feature type="transmembrane region" description="Helical" evidence="8">
    <location>
        <begin position="306"/>
        <end position="323"/>
    </location>
</feature>
<comment type="subcellular location">
    <subcellularLocation>
        <location evidence="1">Cell membrane</location>
        <topology evidence="1">Multi-pass membrane protein</topology>
    </subcellularLocation>
</comment>
<feature type="transmembrane region" description="Helical" evidence="8">
    <location>
        <begin position="54"/>
        <end position="76"/>
    </location>
</feature>
<dbReference type="AlphaFoldDB" id="A0A7D8ALJ2"/>
<feature type="transmembrane region" description="Helical" evidence="8">
    <location>
        <begin position="26"/>
        <end position="47"/>
    </location>
</feature>
<feature type="transmembrane region" description="Helical" evidence="8">
    <location>
        <begin position="82"/>
        <end position="102"/>
    </location>
</feature>
<keyword evidence="3" id="KW-0813">Transport</keyword>
<dbReference type="Proteomes" id="UP000515708">
    <property type="component" value="Chromosome"/>
</dbReference>
<dbReference type="Gene3D" id="1.10.3470.10">
    <property type="entry name" value="ABC transporter involved in vitamin B12 uptake, BtuC"/>
    <property type="match status" value="1"/>
</dbReference>
<evidence type="ECO:0000313" key="9">
    <source>
        <dbReference type="EMBL" id="QMU98546.1"/>
    </source>
</evidence>
<dbReference type="GO" id="GO:0033214">
    <property type="term" value="P:siderophore-iron import into cell"/>
    <property type="evidence" value="ECO:0007669"/>
    <property type="project" value="TreeGrafter"/>
</dbReference>
<evidence type="ECO:0000256" key="4">
    <source>
        <dbReference type="ARBA" id="ARBA00022475"/>
    </source>
</evidence>
<protein>
    <submittedName>
        <fullName evidence="9">Iron chelate uptake ABC transporter family permease subunit</fullName>
    </submittedName>
</protein>
<dbReference type="GO" id="GO:0005886">
    <property type="term" value="C:plasma membrane"/>
    <property type="evidence" value="ECO:0007669"/>
    <property type="project" value="UniProtKB-SubCell"/>
</dbReference>
<evidence type="ECO:0000256" key="6">
    <source>
        <dbReference type="ARBA" id="ARBA00022989"/>
    </source>
</evidence>
<dbReference type="EMBL" id="CP043732">
    <property type="protein sequence ID" value="QMU98546.1"/>
    <property type="molecule type" value="Genomic_DNA"/>
</dbReference>
<reference evidence="9 10" key="1">
    <citation type="journal article" date="2020" name="Front. Microbiol.">
        <title>Design of Bacterial Strain-Specific qPCR Assays Using NGS Data and Publicly Available Resources and Its Application to Track Biocontrol Strains.</title>
        <authorList>
            <person name="Hernandez I."/>
            <person name="Sant C."/>
            <person name="Martinez R."/>
            <person name="Fernandez C."/>
        </authorList>
    </citation>
    <scope>NUCLEOTIDE SEQUENCE [LARGE SCALE GENOMIC DNA]</scope>
    <source>
        <strain evidence="9 10">B24</strain>
    </source>
</reference>
<feature type="transmembrane region" description="Helical" evidence="8">
    <location>
        <begin position="329"/>
        <end position="350"/>
    </location>
</feature>
<keyword evidence="6 8" id="KW-1133">Transmembrane helix</keyword>
<feature type="transmembrane region" description="Helical" evidence="8">
    <location>
        <begin position="217"/>
        <end position="237"/>
    </location>
</feature>
<keyword evidence="7 8" id="KW-0472">Membrane</keyword>
<evidence type="ECO:0000313" key="10">
    <source>
        <dbReference type="Proteomes" id="UP000515708"/>
    </source>
</evidence>
<keyword evidence="4" id="KW-1003">Cell membrane</keyword>
<sequence>MERAPRSRALTVLRAGVFSALVRPRAIAVAGGLTLLVLLAAAVHLALGSTLIPLGDVLAAVFGAGDGGTVLIVQGIRLPRVAAALAAGLALGMSGAITQTIARNPLASPDVLGVTSGAALGAVAVLVLSGGVSGGAAGMAATVAMPLAALGCGLVAATITCALGWRGGIDVQRTVLAGIGVSWLATSLTTWLLTLGDVTNAAIATTWMSGSLNGREWSAIAPSVTGIVVLLVCGALLSQGLRLAAMDELTATGLGVRLGAVRLIALAVAVLLASLAALVAGPLSFIALAAPQIARLAARTPTPSPWTSACVGALLLIVADIITSRLFPIPLPAGVGTALVGVPYLIWLIISTRRRTAA</sequence>
<proteinExistence type="inferred from homology"/>
<dbReference type="SUPFAM" id="SSF81345">
    <property type="entry name" value="ABC transporter involved in vitamin B12 uptake, BtuC"/>
    <property type="match status" value="1"/>
</dbReference>
<evidence type="ECO:0000256" key="7">
    <source>
        <dbReference type="ARBA" id="ARBA00023136"/>
    </source>
</evidence>
<feature type="transmembrane region" description="Helical" evidence="8">
    <location>
        <begin position="138"/>
        <end position="163"/>
    </location>
</feature>
<gene>
    <name evidence="9" type="ORF">FVO59_00730</name>
</gene>
<evidence type="ECO:0000256" key="1">
    <source>
        <dbReference type="ARBA" id="ARBA00004651"/>
    </source>
</evidence>
<dbReference type="PANTHER" id="PTHR30472">
    <property type="entry name" value="FERRIC ENTEROBACTIN TRANSPORT SYSTEM PERMEASE PROTEIN"/>
    <property type="match status" value="1"/>
</dbReference>
<feature type="transmembrane region" description="Helical" evidence="8">
    <location>
        <begin position="175"/>
        <end position="193"/>
    </location>
</feature>
<dbReference type="InterPro" id="IPR037294">
    <property type="entry name" value="ABC_BtuC-like"/>
</dbReference>
<evidence type="ECO:0000256" key="8">
    <source>
        <dbReference type="SAM" id="Phobius"/>
    </source>
</evidence>
<dbReference type="GO" id="GO:0022857">
    <property type="term" value="F:transmembrane transporter activity"/>
    <property type="evidence" value="ECO:0007669"/>
    <property type="project" value="InterPro"/>
</dbReference>
<organism evidence="9 10">
    <name type="scientific">Microbacterium esteraromaticum</name>
    <dbReference type="NCBI Taxonomy" id="57043"/>
    <lineage>
        <taxon>Bacteria</taxon>
        <taxon>Bacillati</taxon>
        <taxon>Actinomycetota</taxon>
        <taxon>Actinomycetes</taxon>
        <taxon>Micrococcales</taxon>
        <taxon>Microbacteriaceae</taxon>
        <taxon>Microbacterium</taxon>
    </lineage>
</organism>
<name>A0A7D8ALJ2_9MICO</name>
<comment type="similarity">
    <text evidence="2">Belongs to the binding-protein-dependent transport system permease family. FecCD subfamily.</text>
</comment>
<dbReference type="InterPro" id="IPR000522">
    <property type="entry name" value="ABC_transptr_permease_BtuC"/>
</dbReference>
<dbReference type="Pfam" id="PF01032">
    <property type="entry name" value="FecCD"/>
    <property type="match status" value="1"/>
</dbReference>